<keyword evidence="2" id="KW-1185">Reference proteome</keyword>
<gene>
    <name evidence="1" type="ORF">GCM10011346_52940</name>
</gene>
<sequence length="101" mass="11958">MDALDMYQEIETLQSAEKLTTKQKQRMKLLQSKLNYDKLNQKKLKRILSKKQDMKQSEILMLIESGVRRDQISKALGMNNHEFREYLRNIGVKISTRRSKG</sequence>
<reference evidence="2" key="1">
    <citation type="journal article" date="2019" name="Int. J. Syst. Evol. Microbiol.">
        <title>The Global Catalogue of Microorganisms (GCM) 10K type strain sequencing project: providing services to taxonomists for standard genome sequencing and annotation.</title>
        <authorList>
            <consortium name="The Broad Institute Genomics Platform"/>
            <consortium name="The Broad Institute Genome Sequencing Center for Infectious Disease"/>
            <person name="Wu L."/>
            <person name="Ma J."/>
        </authorList>
    </citation>
    <scope>NUCLEOTIDE SEQUENCE [LARGE SCALE GENOMIC DNA]</scope>
    <source>
        <strain evidence="2">CGMCC 1.7693</strain>
    </source>
</reference>
<dbReference type="RefSeq" id="WP_188738870.1">
    <property type="nucleotide sequence ID" value="NZ_BMLW01000045.1"/>
</dbReference>
<accession>A0ABQ2P3F2</accession>
<evidence type="ECO:0000313" key="1">
    <source>
        <dbReference type="EMBL" id="GGP17414.1"/>
    </source>
</evidence>
<comment type="caution">
    <text evidence="1">The sequence shown here is derived from an EMBL/GenBank/DDBJ whole genome shotgun (WGS) entry which is preliminary data.</text>
</comment>
<dbReference type="EMBL" id="BMLW01000045">
    <property type="protein sequence ID" value="GGP17414.1"/>
    <property type="molecule type" value="Genomic_DNA"/>
</dbReference>
<proteinExistence type="predicted"/>
<organism evidence="1 2">
    <name type="scientific">Oceanobacillus neutriphilus</name>
    <dbReference type="NCBI Taxonomy" id="531815"/>
    <lineage>
        <taxon>Bacteria</taxon>
        <taxon>Bacillati</taxon>
        <taxon>Bacillota</taxon>
        <taxon>Bacilli</taxon>
        <taxon>Bacillales</taxon>
        <taxon>Bacillaceae</taxon>
        <taxon>Oceanobacillus</taxon>
    </lineage>
</organism>
<protein>
    <submittedName>
        <fullName evidence="1">Uncharacterized protein</fullName>
    </submittedName>
</protein>
<name>A0ABQ2P3F2_9BACI</name>
<dbReference type="Proteomes" id="UP000641206">
    <property type="component" value="Unassembled WGS sequence"/>
</dbReference>
<evidence type="ECO:0000313" key="2">
    <source>
        <dbReference type="Proteomes" id="UP000641206"/>
    </source>
</evidence>